<keyword evidence="1" id="KW-0732">Signal</keyword>
<dbReference type="RefSeq" id="WP_111341439.1">
    <property type="nucleotide sequence ID" value="NZ_QLII01000001.1"/>
</dbReference>
<feature type="chain" id="PRO_5016330321" evidence="1">
    <location>
        <begin position="21"/>
        <end position="243"/>
    </location>
</feature>
<evidence type="ECO:0000256" key="1">
    <source>
        <dbReference type="SAM" id="SignalP"/>
    </source>
</evidence>
<evidence type="ECO:0000313" key="2">
    <source>
        <dbReference type="EMBL" id="RAI74337.1"/>
    </source>
</evidence>
<evidence type="ECO:0000313" key="3">
    <source>
        <dbReference type="Proteomes" id="UP000249016"/>
    </source>
</evidence>
<dbReference type="PROSITE" id="PS51257">
    <property type="entry name" value="PROKAR_LIPOPROTEIN"/>
    <property type="match status" value="1"/>
</dbReference>
<keyword evidence="3" id="KW-1185">Reference proteome</keyword>
<gene>
    <name evidence="2" type="ORF">HMF3257_08525</name>
</gene>
<dbReference type="AlphaFoldDB" id="A0A327NGN6"/>
<dbReference type="OrthoDB" id="949311at2"/>
<proteinExistence type="predicted"/>
<dbReference type="EMBL" id="QLII01000001">
    <property type="protein sequence ID" value="RAI74337.1"/>
    <property type="molecule type" value="Genomic_DNA"/>
</dbReference>
<protein>
    <submittedName>
        <fullName evidence="2">Uncharacterized protein</fullName>
    </submittedName>
</protein>
<dbReference type="Proteomes" id="UP000249016">
    <property type="component" value="Unassembled WGS sequence"/>
</dbReference>
<accession>A0A327NGN6</accession>
<feature type="signal peptide" evidence="1">
    <location>
        <begin position="1"/>
        <end position="20"/>
    </location>
</feature>
<comment type="caution">
    <text evidence="2">The sequence shown here is derived from an EMBL/GenBank/DDBJ whole genome shotgun (WGS) entry which is preliminary data.</text>
</comment>
<sequence>MRIYSLFLAFSLSLFICSCAPQPTLTAELVPRSLRAVNLEETISRRDELMMAYSLTSYDAKNKPVAVVNGGWGVETVKKDEQLNLQTARASSDASGSTEHSPAKPISLQLPRNGRIVASVVLIEVDDYIQARQTISKIQKIHNIVALPIGLLLTATEVLTPLKYVSAGLVASGIGLQLVDKLDEDDLLGQSSVDLREADLRQKKQRLVHVPAVFTGQNMKDAFDYRLEYDILLKTVKIQPIRQ</sequence>
<name>A0A327NGN6_9BACT</name>
<reference evidence="2 3" key="1">
    <citation type="submission" date="2018-06" db="EMBL/GenBank/DDBJ databases">
        <title>Spirosoma sp. HMF3257 Genome sequencing and assembly.</title>
        <authorList>
            <person name="Kang H."/>
            <person name="Cha I."/>
            <person name="Kim H."/>
            <person name="Kang J."/>
            <person name="Joh K."/>
        </authorList>
    </citation>
    <scope>NUCLEOTIDE SEQUENCE [LARGE SCALE GENOMIC DNA]</scope>
    <source>
        <strain evidence="2 3">HMF3257</strain>
    </source>
</reference>
<organism evidence="2 3">
    <name type="scientific">Spirosoma telluris</name>
    <dbReference type="NCBI Taxonomy" id="2183553"/>
    <lineage>
        <taxon>Bacteria</taxon>
        <taxon>Pseudomonadati</taxon>
        <taxon>Bacteroidota</taxon>
        <taxon>Cytophagia</taxon>
        <taxon>Cytophagales</taxon>
        <taxon>Cytophagaceae</taxon>
        <taxon>Spirosoma</taxon>
    </lineage>
</organism>